<dbReference type="EC" id="7.4.2.1" evidence="9"/>
<name>A0A147EQG7_9MICO</name>
<dbReference type="CDD" id="cd03262">
    <property type="entry name" value="ABC_HisP_GlnQ"/>
    <property type="match status" value="1"/>
</dbReference>
<dbReference type="AlphaFoldDB" id="A0A147EQG7"/>
<organism evidence="12 13">
    <name type="scientific">Leucobacter chromiiresistens</name>
    <dbReference type="NCBI Taxonomy" id="1079994"/>
    <lineage>
        <taxon>Bacteria</taxon>
        <taxon>Bacillati</taxon>
        <taxon>Actinomycetota</taxon>
        <taxon>Actinomycetes</taxon>
        <taxon>Micrococcales</taxon>
        <taxon>Microbacteriaceae</taxon>
        <taxon>Leucobacter</taxon>
    </lineage>
</organism>
<accession>A0A147EQG7</accession>
<dbReference type="PROSITE" id="PS00211">
    <property type="entry name" value="ABC_TRANSPORTER_1"/>
    <property type="match status" value="1"/>
</dbReference>
<evidence type="ECO:0000256" key="1">
    <source>
        <dbReference type="ARBA" id="ARBA00004202"/>
    </source>
</evidence>
<comment type="catalytic activity">
    <reaction evidence="10">
        <text>a polar amino acid(out) + ATP + H2O = a polar amino acid(in) + ADP + phosphate + H(+)</text>
        <dbReference type="Rhea" id="RHEA:14673"/>
        <dbReference type="ChEBI" id="CHEBI:15377"/>
        <dbReference type="ChEBI" id="CHEBI:15378"/>
        <dbReference type="ChEBI" id="CHEBI:30616"/>
        <dbReference type="ChEBI" id="CHEBI:43474"/>
        <dbReference type="ChEBI" id="CHEBI:62031"/>
        <dbReference type="ChEBI" id="CHEBI:456216"/>
        <dbReference type="EC" id="7.4.2.1"/>
    </reaction>
    <physiologicalReaction direction="left-to-right" evidence="10">
        <dbReference type="Rhea" id="RHEA:14674"/>
    </physiologicalReaction>
</comment>
<dbReference type="SMART" id="SM00382">
    <property type="entry name" value="AAA"/>
    <property type="match status" value="1"/>
</dbReference>
<evidence type="ECO:0000256" key="6">
    <source>
        <dbReference type="ARBA" id="ARBA00022840"/>
    </source>
</evidence>
<evidence type="ECO:0000256" key="4">
    <source>
        <dbReference type="ARBA" id="ARBA00022475"/>
    </source>
</evidence>
<feature type="domain" description="ABC transporter" evidence="11">
    <location>
        <begin position="14"/>
        <end position="248"/>
    </location>
</feature>
<gene>
    <name evidence="12" type="ORF">NS354_03295</name>
</gene>
<evidence type="ECO:0000256" key="3">
    <source>
        <dbReference type="ARBA" id="ARBA00022448"/>
    </source>
</evidence>
<keyword evidence="5" id="KW-0547">Nucleotide-binding</keyword>
<dbReference type="InterPro" id="IPR003439">
    <property type="entry name" value="ABC_transporter-like_ATP-bd"/>
</dbReference>
<proteinExistence type="inferred from homology"/>
<dbReference type="GO" id="GO:0005886">
    <property type="term" value="C:plasma membrane"/>
    <property type="evidence" value="ECO:0007669"/>
    <property type="project" value="UniProtKB-SubCell"/>
</dbReference>
<dbReference type="PIRSF" id="PIRSF039085">
    <property type="entry name" value="ABC_ATPase_HisP"/>
    <property type="match status" value="1"/>
</dbReference>
<comment type="caution">
    <text evidence="12">The sequence shown here is derived from an EMBL/GenBank/DDBJ whole genome shotgun (WGS) entry which is preliminary data.</text>
</comment>
<dbReference type="RefSeq" id="WP_058593189.1">
    <property type="nucleotide sequence ID" value="NZ_LDRK01000015.1"/>
</dbReference>
<dbReference type="GO" id="GO:0016887">
    <property type="term" value="F:ATP hydrolysis activity"/>
    <property type="evidence" value="ECO:0007669"/>
    <property type="project" value="InterPro"/>
</dbReference>
<keyword evidence="7" id="KW-0029">Amino-acid transport</keyword>
<dbReference type="PANTHER" id="PTHR43166:SF9">
    <property type="entry name" value="GLUTAMATE_ASPARTATE IMPORT ATP-BINDING PROTEIN GLTL"/>
    <property type="match status" value="1"/>
</dbReference>
<dbReference type="InterPro" id="IPR003593">
    <property type="entry name" value="AAA+_ATPase"/>
</dbReference>
<dbReference type="EMBL" id="LDRK01000015">
    <property type="protein sequence ID" value="KTR86776.1"/>
    <property type="molecule type" value="Genomic_DNA"/>
</dbReference>
<dbReference type="Gene3D" id="3.40.50.300">
    <property type="entry name" value="P-loop containing nucleotide triphosphate hydrolases"/>
    <property type="match status" value="1"/>
</dbReference>
<dbReference type="GO" id="GO:0015426">
    <property type="term" value="F:ATPase-coupled polar amino acid-transporter activity"/>
    <property type="evidence" value="ECO:0007669"/>
    <property type="project" value="UniProtKB-EC"/>
</dbReference>
<evidence type="ECO:0000256" key="5">
    <source>
        <dbReference type="ARBA" id="ARBA00022741"/>
    </source>
</evidence>
<comment type="subcellular location">
    <subcellularLocation>
        <location evidence="1">Cell membrane</location>
        <topology evidence="1">Peripheral membrane protein</topology>
    </subcellularLocation>
</comment>
<evidence type="ECO:0000256" key="7">
    <source>
        <dbReference type="ARBA" id="ARBA00022970"/>
    </source>
</evidence>
<dbReference type="GO" id="GO:0005524">
    <property type="term" value="F:ATP binding"/>
    <property type="evidence" value="ECO:0007669"/>
    <property type="project" value="UniProtKB-KW"/>
</dbReference>
<dbReference type="InterPro" id="IPR017871">
    <property type="entry name" value="ABC_transporter-like_CS"/>
</dbReference>
<dbReference type="PROSITE" id="PS50893">
    <property type="entry name" value="ABC_TRANSPORTER_2"/>
    <property type="match status" value="1"/>
</dbReference>
<dbReference type="PANTHER" id="PTHR43166">
    <property type="entry name" value="AMINO ACID IMPORT ATP-BINDING PROTEIN"/>
    <property type="match status" value="1"/>
</dbReference>
<keyword evidence="8" id="KW-0472">Membrane</keyword>
<protein>
    <recommendedName>
        <fullName evidence="9">ABC-type polar-amino-acid transporter</fullName>
        <ecNumber evidence="9">7.4.2.1</ecNumber>
    </recommendedName>
</protein>
<keyword evidence="6 12" id="KW-0067">ATP-binding</keyword>
<sequence length="252" mass="26956">MTENTATHTGTPAIEVAGLRKSFGSNEVLTGIDLVVAEGEVVSVIGPSGSGKSTLLRCLNRLEEPSGGSVVVSGMELTSQQADINVVRQNIGMVFQHFNLFPNMTVLENIMLAPVDLRKKSRSEARAAGLSLLERVGLSEKADARPASLSGGQKQRVAIARALAMEPKIMLFDEATSALDPEMVGEVLQVIRDLAASGMTMVLVTHEMGFAREVCDRVVFMDGGTVVEQGAPEQVFGDPQQTRTQEFLSKVL</sequence>
<evidence type="ECO:0000256" key="10">
    <source>
        <dbReference type="ARBA" id="ARBA00047624"/>
    </source>
</evidence>
<evidence type="ECO:0000259" key="11">
    <source>
        <dbReference type="PROSITE" id="PS50893"/>
    </source>
</evidence>
<dbReference type="InterPro" id="IPR030679">
    <property type="entry name" value="ABC_ATPase_HisP-typ"/>
</dbReference>
<evidence type="ECO:0000256" key="8">
    <source>
        <dbReference type="ARBA" id="ARBA00023136"/>
    </source>
</evidence>
<dbReference type="FunFam" id="3.40.50.300:FF:000020">
    <property type="entry name" value="Amino acid ABC transporter ATP-binding component"/>
    <property type="match status" value="1"/>
</dbReference>
<dbReference type="InterPro" id="IPR027417">
    <property type="entry name" value="P-loop_NTPase"/>
</dbReference>
<evidence type="ECO:0000256" key="9">
    <source>
        <dbReference type="ARBA" id="ARBA00038850"/>
    </source>
</evidence>
<dbReference type="InterPro" id="IPR050086">
    <property type="entry name" value="MetN_ABC_transporter-like"/>
</dbReference>
<evidence type="ECO:0000256" key="2">
    <source>
        <dbReference type="ARBA" id="ARBA00005417"/>
    </source>
</evidence>
<dbReference type="OrthoDB" id="4283894at2"/>
<dbReference type="SUPFAM" id="SSF52540">
    <property type="entry name" value="P-loop containing nucleoside triphosphate hydrolases"/>
    <property type="match status" value="1"/>
</dbReference>
<evidence type="ECO:0000313" key="13">
    <source>
        <dbReference type="Proteomes" id="UP000070810"/>
    </source>
</evidence>
<dbReference type="PATRIC" id="fig|1079994.3.peg.646"/>
<dbReference type="Pfam" id="PF00005">
    <property type="entry name" value="ABC_tran"/>
    <property type="match status" value="1"/>
</dbReference>
<dbReference type="Proteomes" id="UP000070810">
    <property type="component" value="Unassembled WGS sequence"/>
</dbReference>
<comment type="similarity">
    <text evidence="2">Belongs to the ABC transporter superfamily.</text>
</comment>
<keyword evidence="4" id="KW-1003">Cell membrane</keyword>
<keyword evidence="3" id="KW-0813">Transport</keyword>
<keyword evidence="13" id="KW-1185">Reference proteome</keyword>
<reference evidence="12 13" key="1">
    <citation type="journal article" date="2016" name="Front. Microbiol.">
        <title>Genomic Resource of Rice Seed Associated Bacteria.</title>
        <authorList>
            <person name="Midha S."/>
            <person name="Bansal K."/>
            <person name="Sharma S."/>
            <person name="Kumar N."/>
            <person name="Patil P.P."/>
            <person name="Chaudhry V."/>
            <person name="Patil P.B."/>
        </authorList>
    </citation>
    <scope>NUCLEOTIDE SEQUENCE [LARGE SCALE GENOMIC DNA]</scope>
    <source>
        <strain evidence="12 13">NS354</strain>
    </source>
</reference>
<evidence type="ECO:0000313" key="12">
    <source>
        <dbReference type="EMBL" id="KTR86776.1"/>
    </source>
</evidence>